<feature type="compositionally biased region" description="Gly residues" evidence="1">
    <location>
        <begin position="1"/>
        <end position="13"/>
    </location>
</feature>
<accession>A0A6J5JHI1</accession>
<gene>
    <name evidence="2" type="ORF">BLA3211_06188</name>
</gene>
<evidence type="ECO:0000313" key="3">
    <source>
        <dbReference type="Proteomes" id="UP000494301"/>
    </source>
</evidence>
<dbReference type="Proteomes" id="UP000494301">
    <property type="component" value="Unassembled WGS sequence"/>
</dbReference>
<evidence type="ECO:0000313" key="2">
    <source>
        <dbReference type="EMBL" id="CAB3970940.1"/>
    </source>
</evidence>
<sequence length="76" mass="7609">MAGEGGEAGGGSAAGTPDGPRGAACRPPVRRCGDARLLPDRAPDAALTATNGIFADWDDAKKGPVSPFAPTFHYGN</sequence>
<dbReference type="AlphaFoldDB" id="A0A6J5JHI1"/>
<organism evidence="2 3">
    <name type="scientific">Burkholderia aenigmatica</name>
    <dbReference type="NCBI Taxonomy" id="2015348"/>
    <lineage>
        <taxon>Bacteria</taxon>
        <taxon>Pseudomonadati</taxon>
        <taxon>Pseudomonadota</taxon>
        <taxon>Betaproteobacteria</taxon>
        <taxon>Burkholderiales</taxon>
        <taxon>Burkholderiaceae</taxon>
        <taxon>Burkholderia</taxon>
        <taxon>Burkholderia cepacia complex</taxon>
    </lineage>
</organism>
<reference evidence="2 3" key="1">
    <citation type="submission" date="2020-04" db="EMBL/GenBank/DDBJ databases">
        <authorList>
            <person name="Depoorter E."/>
        </authorList>
    </citation>
    <scope>NUCLEOTIDE SEQUENCE [LARGE SCALE GENOMIC DNA]</scope>
    <source>
        <strain evidence="2 3">BCC0217</strain>
    </source>
</reference>
<evidence type="ECO:0000256" key="1">
    <source>
        <dbReference type="SAM" id="MobiDB-lite"/>
    </source>
</evidence>
<proteinExistence type="predicted"/>
<name>A0A6J5JHI1_9BURK</name>
<feature type="region of interest" description="Disordered" evidence="1">
    <location>
        <begin position="57"/>
        <end position="76"/>
    </location>
</feature>
<dbReference type="EMBL" id="CABWIL020000026">
    <property type="protein sequence ID" value="CAB3970940.1"/>
    <property type="molecule type" value="Genomic_DNA"/>
</dbReference>
<protein>
    <submittedName>
        <fullName evidence="2">Uncharacterized protein</fullName>
    </submittedName>
</protein>
<feature type="region of interest" description="Disordered" evidence="1">
    <location>
        <begin position="1"/>
        <end position="27"/>
    </location>
</feature>